<dbReference type="GO" id="GO:0000785">
    <property type="term" value="C:chromatin"/>
    <property type="evidence" value="ECO:0007669"/>
    <property type="project" value="TreeGrafter"/>
</dbReference>
<dbReference type="GO" id="GO:0000981">
    <property type="term" value="F:DNA-binding transcription factor activity, RNA polymerase II-specific"/>
    <property type="evidence" value="ECO:0007669"/>
    <property type="project" value="TreeGrafter"/>
</dbReference>
<dbReference type="FunFam" id="3.30.160.60:FF:001450">
    <property type="entry name" value="zinc finger protein 774"/>
    <property type="match status" value="1"/>
</dbReference>
<dbReference type="InterPro" id="IPR036236">
    <property type="entry name" value="Znf_C2H2_sf"/>
</dbReference>
<feature type="region of interest" description="Disordered" evidence="9">
    <location>
        <begin position="153"/>
        <end position="198"/>
    </location>
</feature>
<evidence type="ECO:0000313" key="11">
    <source>
        <dbReference type="Ensembl" id="ENSSHAP00000011725.1"/>
    </source>
</evidence>
<feature type="domain" description="C2H2-type" evidence="10">
    <location>
        <begin position="368"/>
        <end position="397"/>
    </location>
</feature>
<evidence type="ECO:0000313" key="12">
    <source>
        <dbReference type="Proteomes" id="UP000007648"/>
    </source>
</evidence>
<dbReference type="Pfam" id="PF00096">
    <property type="entry name" value="zf-C2H2"/>
    <property type="match status" value="4"/>
</dbReference>
<feature type="domain" description="C2H2-type" evidence="10">
    <location>
        <begin position="281"/>
        <end position="305"/>
    </location>
</feature>
<evidence type="ECO:0000256" key="4">
    <source>
        <dbReference type="ARBA" id="ARBA00022771"/>
    </source>
</evidence>
<sequence>MEIQPYQGKDNQSVATYVPFFTTDPVQTLTIQDKDSLQTAGSYTTLYSVGTVETPVLQDKENQPVASYIPIYSLGTVQTHSLQELHQAPLESINQPASETTMSECQDYTTENSAEETGTSLYGLEPVQSLEDSITQQDVTSTFMPFFSTEPLQITEDPGPETLCVADEGSGSNAGEGGQGSDDVSDGSSKKWEQKQEQLKSLEGEFAITMWAPEEENKIMSETVVETQELPGENLPPEVPENGSPEKLPPGGLTLINLSDPKQLAEFIHQNKSPHEIEKKLPCPHEECPKLFRDNSALRKHLHTHGPKGHICAECGKGFVESSKLKRHKLVHTGEKPFQCMYKGCEKRFSLDFNLRTHMRIHTGDRPYACPFDGCTKMFAQSTNLKSHILTHGKPKCSK</sequence>
<keyword evidence="4 8" id="KW-0863">Zinc-finger</keyword>
<reference evidence="11" key="3">
    <citation type="submission" date="2025-09" db="UniProtKB">
        <authorList>
            <consortium name="Ensembl"/>
        </authorList>
    </citation>
    <scope>IDENTIFICATION</scope>
</reference>
<keyword evidence="5" id="KW-0862">Zinc</keyword>
<dbReference type="AlphaFoldDB" id="G3W8H0"/>
<proteinExistence type="predicted"/>
<name>G3W8H0_SARHA</name>
<evidence type="ECO:0000256" key="8">
    <source>
        <dbReference type="PROSITE-ProRule" id="PRU00042"/>
    </source>
</evidence>
<dbReference type="SUPFAM" id="SSF57667">
    <property type="entry name" value="beta-beta-alpha zinc fingers"/>
    <property type="match status" value="3"/>
</dbReference>
<dbReference type="HOGENOM" id="CLU_690717_0_0_1"/>
<evidence type="ECO:0000256" key="7">
    <source>
        <dbReference type="ARBA" id="ARBA00023242"/>
    </source>
</evidence>
<reference evidence="11" key="2">
    <citation type="submission" date="2025-08" db="UniProtKB">
        <authorList>
            <consortium name="Ensembl"/>
        </authorList>
    </citation>
    <scope>IDENTIFICATION</scope>
</reference>
<dbReference type="GeneTree" id="ENSGT00940000154763"/>
<feature type="compositionally biased region" description="Basic and acidic residues" evidence="9">
    <location>
        <begin position="188"/>
        <end position="198"/>
    </location>
</feature>
<organism evidence="11 12">
    <name type="scientific">Sarcophilus harrisii</name>
    <name type="common">Tasmanian devil</name>
    <name type="synonym">Sarcophilus laniarius</name>
    <dbReference type="NCBI Taxonomy" id="9305"/>
    <lineage>
        <taxon>Eukaryota</taxon>
        <taxon>Metazoa</taxon>
        <taxon>Chordata</taxon>
        <taxon>Craniata</taxon>
        <taxon>Vertebrata</taxon>
        <taxon>Euteleostomi</taxon>
        <taxon>Mammalia</taxon>
        <taxon>Metatheria</taxon>
        <taxon>Dasyuromorphia</taxon>
        <taxon>Dasyuridae</taxon>
        <taxon>Sarcophilus</taxon>
    </lineage>
</organism>
<feature type="domain" description="C2H2-type" evidence="10">
    <location>
        <begin position="310"/>
        <end position="337"/>
    </location>
</feature>
<evidence type="ECO:0000259" key="10">
    <source>
        <dbReference type="PROSITE" id="PS50157"/>
    </source>
</evidence>
<dbReference type="Ensembl" id="ENSSHAT00000011821.2">
    <property type="protein sequence ID" value="ENSSHAP00000011725.1"/>
    <property type="gene ID" value="ENSSHAG00000010068.2"/>
</dbReference>
<dbReference type="STRING" id="9305.ENSSHAP00000011725"/>
<keyword evidence="2" id="KW-0479">Metal-binding</keyword>
<dbReference type="eggNOG" id="KOG1721">
    <property type="taxonomic scope" value="Eukaryota"/>
</dbReference>
<dbReference type="Gene3D" id="3.30.160.60">
    <property type="entry name" value="Classic Zinc Finger"/>
    <property type="match status" value="4"/>
</dbReference>
<dbReference type="GO" id="GO:0000978">
    <property type="term" value="F:RNA polymerase II cis-regulatory region sequence-specific DNA binding"/>
    <property type="evidence" value="ECO:0007669"/>
    <property type="project" value="TreeGrafter"/>
</dbReference>
<keyword evidence="7" id="KW-0539">Nucleus</keyword>
<accession>G3W8H0</accession>
<protein>
    <recommendedName>
        <fullName evidence="10">C2H2-type domain-containing protein</fullName>
    </recommendedName>
</protein>
<dbReference type="PANTHER" id="PTHR14003">
    <property type="entry name" value="TRANSCRIPTIONAL REPRESSOR PROTEIN YY"/>
    <property type="match status" value="1"/>
</dbReference>
<evidence type="ECO:0000256" key="1">
    <source>
        <dbReference type="ARBA" id="ARBA00004123"/>
    </source>
</evidence>
<gene>
    <name evidence="11" type="primary">LOC100930391</name>
</gene>
<dbReference type="InterPro" id="IPR013087">
    <property type="entry name" value="Znf_C2H2_type"/>
</dbReference>
<dbReference type="FunFam" id="3.30.160.60:FF:000163">
    <property type="entry name" value="transcriptional repressor protein YY1"/>
    <property type="match status" value="1"/>
</dbReference>
<evidence type="ECO:0000256" key="9">
    <source>
        <dbReference type="SAM" id="MobiDB-lite"/>
    </source>
</evidence>
<feature type="region of interest" description="Disordered" evidence="9">
    <location>
        <begin position="93"/>
        <end position="117"/>
    </location>
</feature>
<keyword evidence="3" id="KW-0677">Repeat</keyword>
<keyword evidence="12" id="KW-1185">Reference proteome</keyword>
<evidence type="ECO:0000256" key="3">
    <source>
        <dbReference type="ARBA" id="ARBA00022737"/>
    </source>
</evidence>
<evidence type="ECO:0000256" key="2">
    <source>
        <dbReference type="ARBA" id="ARBA00022723"/>
    </source>
</evidence>
<dbReference type="PROSITE" id="PS50157">
    <property type="entry name" value="ZINC_FINGER_C2H2_2"/>
    <property type="match status" value="4"/>
</dbReference>
<dbReference type="OMA" id="YTTENSA"/>
<dbReference type="SMART" id="SM00355">
    <property type="entry name" value="ZnF_C2H2"/>
    <property type="match status" value="4"/>
</dbReference>
<dbReference type="PROSITE" id="PS00028">
    <property type="entry name" value="ZINC_FINGER_C2H2_1"/>
    <property type="match status" value="4"/>
</dbReference>
<evidence type="ECO:0000256" key="6">
    <source>
        <dbReference type="ARBA" id="ARBA00023125"/>
    </source>
</evidence>
<dbReference type="GO" id="GO:0031519">
    <property type="term" value="C:PcG protein complex"/>
    <property type="evidence" value="ECO:0007669"/>
    <property type="project" value="TreeGrafter"/>
</dbReference>
<feature type="domain" description="C2H2-type" evidence="10">
    <location>
        <begin position="338"/>
        <end position="367"/>
    </location>
</feature>
<dbReference type="Proteomes" id="UP000007648">
    <property type="component" value="Unassembled WGS sequence"/>
</dbReference>
<dbReference type="FunFam" id="3.30.160.60:FF:000104">
    <property type="entry name" value="Transcriptional repressor protein YY1"/>
    <property type="match status" value="1"/>
</dbReference>
<dbReference type="InParanoid" id="G3W8H0"/>
<evidence type="ECO:0000256" key="5">
    <source>
        <dbReference type="ARBA" id="ARBA00022833"/>
    </source>
</evidence>
<dbReference type="PANTHER" id="PTHR14003:SF19">
    <property type="entry name" value="YY2 TRANSCRIPTION FACTOR"/>
    <property type="match status" value="1"/>
</dbReference>
<dbReference type="GO" id="GO:0005667">
    <property type="term" value="C:transcription regulator complex"/>
    <property type="evidence" value="ECO:0007669"/>
    <property type="project" value="TreeGrafter"/>
</dbReference>
<dbReference type="GO" id="GO:0008270">
    <property type="term" value="F:zinc ion binding"/>
    <property type="evidence" value="ECO:0007669"/>
    <property type="project" value="UniProtKB-KW"/>
</dbReference>
<comment type="subcellular location">
    <subcellularLocation>
        <location evidence="1">Nucleus</location>
    </subcellularLocation>
</comment>
<keyword evidence="6" id="KW-0238">DNA-binding</keyword>
<reference evidence="11 12" key="1">
    <citation type="journal article" date="2011" name="Proc. Natl. Acad. Sci. U.S.A.">
        <title>Genetic diversity and population structure of the endangered marsupial Sarcophilus harrisii (Tasmanian devil).</title>
        <authorList>
            <person name="Miller W."/>
            <person name="Hayes V.M."/>
            <person name="Ratan A."/>
            <person name="Petersen D.C."/>
            <person name="Wittekindt N.E."/>
            <person name="Miller J."/>
            <person name="Walenz B."/>
            <person name="Knight J."/>
            <person name="Qi J."/>
            <person name="Zhao F."/>
            <person name="Wang Q."/>
            <person name="Bedoya-Reina O.C."/>
            <person name="Katiyar N."/>
            <person name="Tomsho L.P."/>
            <person name="Kasson L.M."/>
            <person name="Hardie R.A."/>
            <person name="Woodbridge P."/>
            <person name="Tindall E.A."/>
            <person name="Bertelsen M.F."/>
            <person name="Dixon D."/>
            <person name="Pyecroft S."/>
            <person name="Helgen K.M."/>
            <person name="Lesk A.M."/>
            <person name="Pringle T.H."/>
            <person name="Patterson N."/>
            <person name="Zhang Y."/>
            <person name="Kreiss A."/>
            <person name="Woods G.M."/>
            <person name="Jones M.E."/>
            <person name="Schuster S.C."/>
        </authorList>
    </citation>
    <scope>NUCLEOTIDE SEQUENCE [LARGE SCALE GENOMIC DNA]</scope>
</reference>